<name>A0A4D6MP77_VIGUN</name>
<gene>
    <name evidence="3" type="ORF">DEO72_LG8g1354</name>
</gene>
<reference evidence="3 4" key="1">
    <citation type="submission" date="2019-04" db="EMBL/GenBank/DDBJ databases">
        <title>An improved genome assembly and genetic linkage map for asparagus bean, Vigna unguiculata ssp. sesquipedialis.</title>
        <authorList>
            <person name="Xia Q."/>
            <person name="Zhang R."/>
            <person name="Dong Y."/>
        </authorList>
    </citation>
    <scope>NUCLEOTIDE SEQUENCE [LARGE SCALE GENOMIC DNA]</scope>
    <source>
        <tissue evidence="3">Leaf</tissue>
    </source>
</reference>
<evidence type="ECO:0000313" key="4">
    <source>
        <dbReference type="Proteomes" id="UP000501690"/>
    </source>
</evidence>
<proteinExistence type="predicted"/>
<evidence type="ECO:0000256" key="2">
    <source>
        <dbReference type="SAM" id="MobiDB-lite"/>
    </source>
</evidence>
<evidence type="ECO:0000313" key="3">
    <source>
        <dbReference type="EMBL" id="QCE03330.1"/>
    </source>
</evidence>
<accession>A0A4D6MP77</accession>
<sequence>MFISSGGVSGQLAGEGRIPIEVTTETREDLLEEIIESSLPTRVGYRWVVEDVRTQHSLFRWSRLLKSWLNCIPIFERGAQRDIVALERVIAIDCICHGQEGASEEFFYKYMCHFSQLYVRFLFDDFTMGVLRLLNIAPTQLHLKSWAYLQAFRVVVKEPGHSYFYNDDGSTKEVVETLMQFNDKMPTKCLVRVYYSIHPIVDIEGHMAQLGKKNLNLFQDLRKEKAKSAGNTEVPNLQDPLVEVHVQRGKKRKADLPSRGSGSSSGANKPEARLIELPETIVRRDIDINLSKSLVTSIDNMEPNAMRELKEGSRSKVEELKEELKGQADKHAKEQAAWKKERKEWLEEKKRLGSWRVRCLDSEKKLNVKIVDLETDYDELKEKHDGLESELKDLKGQIIQEHINGFQKGLRQVVFFHKDIDVSDAKFDINKDMVEGQLVNKADSSPKEEAENVANEVVVNTKEVAVVEGNLDKM</sequence>
<organism evidence="3 4">
    <name type="scientific">Vigna unguiculata</name>
    <name type="common">Cowpea</name>
    <dbReference type="NCBI Taxonomy" id="3917"/>
    <lineage>
        <taxon>Eukaryota</taxon>
        <taxon>Viridiplantae</taxon>
        <taxon>Streptophyta</taxon>
        <taxon>Embryophyta</taxon>
        <taxon>Tracheophyta</taxon>
        <taxon>Spermatophyta</taxon>
        <taxon>Magnoliopsida</taxon>
        <taxon>eudicotyledons</taxon>
        <taxon>Gunneridae</taxon>
        <taxon>Pentapetalae</taxon>
        <taxon>rosids</taxon>
        <taxon>fabids</taxon>
        <taxon>Fabales</taxon>
        <taxon>Fabaceae</taxon>
        <taxon>Papilionoideae</taxon>
        <taxon>50 kb inversion clade</taxon>
        <taxon>NPAAA clade</taxon>
        <taxon>indigoferoid/millettioid clade</taxon>
        <taxon>Phaseoleae</taxon>
        <taxon>Vigna</taxon>
    </lineage>
</organism>
<dbReference type="Proteomes" id="UP000501690">
    <property type="component" value="Linkage Group LG8"/>
</dbReference>
<keyword evidence="1" id="KW-0175">Coiled coil</keyword>
<feature type="region of interest" description="Disordered" evidence="2">
    <location>
        <begin position="247"/>
        <end position="272"/>
    </location>
</feature>
<feature type="coiled-coil region" evidence="1">
    <location>
        <begin position="310"/>
        <end position="397"/>
    </location>
</feature>
<dbReference type="AlphaFoldDB" id="A0A4D6MP77"/>
<keyword evidence="4" id="KW-1185">Reference proteome</keyword>
<protein>
    <submittedName>
        <fullName evidence="3">Uncharacterized protein</fullName>
    </submittedName>
</protein>
<evidence type="ECO:0000256" key="1">
    <source>
        <dbReference type="SAM" id="Coils"/>
    </source>
</evidence>
<dbReference type="EMBL" id="CP039352">
    <property type="protein sequence ID" value="QCE03330.1"/>
    <property type="molecule type" value="Genomic_DNA"/>
</dbReference>